<evidence type="ECO:0000256" key="1">
    <source>
        <dbReference type="SAM" id="MobiDB-lite"/>
    </source>
</evidence>
<reference evidence="5" key="1">
    <citation type="journal article" date="2019" name="Int. J. Syst. Evol. Microbiol.">
        <title>The Global Catalogue of Microorganisms (GCM) 10K type strain sequencing project: providing services to taxonomists for standard genome sequencing and annotation.</title>
        <authorList>
            <consortium name="The Broad Institute Genomics Platform"/>
            <consortium name="The Broad Institute Genome Sequencing Center for Infectious Disease"/>
            <person name="Wu L."/>
            <person name="Ma J."/>
        </authorList>
    </citation>
    <scope>NUCLEOTIDE SEQUENCE [LARGE SCALE GENOMIC DNA]</scope>
    <source>
        <strain evidence="5">CGMCC 1.16305</strain>
    </source>
</reference>
<name>A0ABW2PTQ4_9BACL</name>
<evidence type="ECO:0000313" key="5">
    <source>
        <dbReference type="Proteomes" id="UP001596505"/>
    </source>
</evidence>
<keyword evidence="2" id="KW-0472">Membrane</keyword>
<feature type="transmembrane region" description="Helical" evidence="2">
    <location>
        <begin position="7"/>
        <end position="28"/>
    </location>
</feature>
<dbReference type="PANTHER" id="PTHR34135:SF3">
    <property type="entry name" value="PNEUMOCOCCAL VACCINE ANTIGEN A"/>
    <property type="match status" value="1"/>
</dbReference>
<dbReference type="SUPFAM" id="SSF53955">
    <property type="entry name" value="Lysozyme-like"/>
    <property type="match status" value="1"/>
</dbReference>
<dbReference type="Proteomes" id="UP001596505">
    <property type="component" value="Unassembled WGS sequence"/>
</dbReference>
<proteinExistence type="predicted"/>
<organism evidence="4 5">
    <name type="scientific">Scopulibacillus cellulosilyticus</name>
    <dbReference type="NCBI Taxonomy" id="2665665"/>
    <lineage>
        <taxon>Bacteria</taxon>
        <taxon>Bacillati</taxon>
        <taxon>Bacillota</taxon>
        <taxon>Bacilli</taxon>
        <taxon>Bacillales</taxon>
        <taxon>Sporolactobacillaceae</taxon>
        <taxon>Scopulibacillus</taxon>
    </lineage>
</organism>
<gene>
    <name evidence="4" type="ORF">ACFQRG_03325</name>
</gene>
<dbReference type="EMBL" id="JBHTCO010000004">
    <property type="protein sequence ID" value="MFC7392002.1"/>
    <property type="molecule type" value="Genomic_DNA"/>
</dbReference>
<dbReference type="Gene3D" id="1.10.530.10">
    <property type="match status" value="1"/>
</dbReference>
<dbReference type="PANTHER" id="PTHR34135">
    <property type="entry name" value="LYSOZYME"/>
    <property type="match status" value="1"/>
</dbReference>
<dbReference type="Pfam" id="PF13702">
    <property type="entry name" value="Lysozyme_like"/>
    <property type="match status" value="1"/>
</dbReference>
<feature type="region of interest" description="Disordered" evidence="1">
    <location>
        <begin position="77"/>
        <end position="96"/>
    </location>
</feature>
<protein>
    <submittedName>
        <fullName evidence="4">Lysozyme family protein</fullName>
    </submittedName>
</protein>
<feature type="domain" description="CwlT-like lysozyme" evidence="3">
    <location>
        <begin position="44"/>
        <end position="197"/>
    </location>
</feature>
<dbReference type="RefSeq" id="WP_380963580.1">
    <property type="nucleotide sequence ID" value="NZ_JBHTCO010000004.1"/>
</dbReference>
<evidence type="ECO:0000259" key="3">
    <source>
        <dbReference type="Pfam" id="PF13702"/>
    </source>
</evidence>
<keyword evidence="5" id="KW-1185">Reference proteome</keyword>
<accession>A0ABW2PTQ4</accession>
<dbReference type="InterPro" id="IPR047194">
    <property type="entry name" value="CwlT-like_lysozyme"/>
</dbReference>
<dbReference type="CDD" id="cd16891">
    <property type="entry name" value="CwlT-like"/>
    <property type="match status" value="1"/>
</dbReference>
<comment type="caution">
    <text evidence="4">The sequence shown here is derived from an EMBL/GenBank/DDBJ whole genome shotgun (WGS) entry which is preliminary data.</text>
</comment>
<sequence>MKAIWKTVKTAVVITFFLFAALIFMININHPSKETSINTNSRFEEVKRYKPLIQDELEKQHLEKYTNVLLALMDQESHGEGGDPMQASESAGLSPNEIKNPKQSVAIGVRHFRRVLTYGQQNHVDFPTIIQAYNMGTGYIDFVKEHGGKHTEQLAKKYSMMQVRKKPEVYNCGGNKDNFRYPYCYGDFTYSTKVEQNIKSLTT</sequence>
<evidence type="ECO:0000313" key="4">
    <source>
        <dbReference type="EMBL" id="MFC7392002.1"/>
    </source>
</evidence>
<keyword evidence="2" id="KW-0812">Transmembrane</keyword>
<evidence type="ECO:0000256" key="2">
    <source>
        <dbReference type="SAM" id="Phobius"/>
    </source>
</evidence>
<keyword evidence="2" id="KW-1133">Transmembrane helix</keyword>
<dbReference type="InterPro" id="IPR023346">
    <property type="entry name" value="Lysozyme-like_dom_sf"/>
</dbReference>